<gene>
    <name evidence="3" type="ORF">TRIADDRAFT_63799</name>
</gene>
<evidence type="ECO:0000313" key="3">
    <source>
        <dbReference type="EMBL" id="EDV27205.1"/>
    </source>
</evidence>
<dbReference type="EMBL" id="DS985243">
    <property type="protein sequence ID" value="EDV27205.1"/>
    <property type="molecule type" value="Genomic_DNA"/>
</dbReference>
<feature type="compositionally biased region" description="Basic and acidic residues" evidence="1">
    <location>
        <begin position="43"/>
        <end position="72"/>
    </location>
</feature>
<dbReference type="InterPro" id="IPR014044">
    <property type="entry name" value="CAP_dom"/>
</dbReference>
<dbReference type="Pfam" id="PF00188">
    <property type="entry name" value="CAP"/>
    <property type="match status" value="2"/>
</dbReference>
<dbReference type="OrthoDB" id="337038at2759"/>
<dbReference type="InterPro" id="IPR035940">
    <property type="entry name" value="CAP_sf"/>
</dbReference>
<dbReference type="GeneID" id="6751884"/>
<feature type="region of interest" description="Disordered" evidence="1">
    <location>
        <begin position="1"/>
        <end position="220"/>
    </location>
</feature>
<feature type="compositionally biased region" description="Low complexity" evidence="1">
    <location>
        <begin position="13"/>
        <end position="24"/>
    </location>
</feature>
<dbReference type="KEGG" id="tad:TRIADDRAFT_63799"/>
<protein>
    <recommendedName>
        <fullName evidence="2">SCP domain-containing protein</fullName>
    </recommendedName>
</protein>
<feature type="domain" description="SCP" evidence="2">
    <location>
        <begin position="239"/>
        <end position="376"/>
    </location>
</feature>
<dbReference type="OMA" id="WNTINTC"/>
<evidence type="ECO:0000259" key="2">
    <source>
        <dbReference type="SMART" id="SM00198"/>
    </source>
</evidence>
<sequence>MGCGDSKATNVSAAQQGRQPQAAPKKTEEPVKPQASNSVPVKEPPKEEVKPVEEVKKAESPPPPPEEKKEEVAETQQQSPEEQKEEPVETTAEPTIAEEVKEEVKEEETNEVPTEQAKEDTTDNKSTTDAPAAEESVATSEKQDSVSVKEEATPETTQETTQEAAQETALETAQDTAQETAQEQSNEAAEEVKSVGKGSVAAAESNEQEVSNEADKADSQSEAGVIAATLNVPDTELTGFKNDFLIEINEYRTKHKSEPLAWSTELAAKAQQKANDLIDEESIKTTPVDEYGESLAMYLVESDGNDDGVSGDMIARMWYNEKDLYNFELPGFINSAQHFSQLVWASTEKIGIAHQCTPDGQSIIVALYSPRGNKEGEFETNVKVVDESITDEEVADPDGELDKLQKDCFKAHNKYRRMHGSSALSWCNDLADKAKTWTDNIAQEGKVIRNDEDNDVGDSMGIFSFKKTVPEISGKKVADDFYNQKEEYDFTLPGYKSKAAKFTQMIWSGSKEIGIGVSKKNSKTVVVAYYSPKGNVEGEFQNNVVDVDNN</sequence>
<dbReference type="CDD" id="cd05382">
    <property type="entry name" value="CAP_GAPR1-like"/>
    <property type="match status" value="2"/>
</dbReference>
<proteinExistence type="predicted"/>
<feature type="domain" description="SCP" evidence="2">
    <location>
        <begin position="403"/>
        <end position="538"/>
    </location>
</feature>
<dbReference type="PANTHER" id="PTHR10334">
    <property type="entry name" value="CYSTEINE-RICH SECRETORY PROTEIN-RELATED"/>
    <property type="match status" value="1"/>
</dbReference>
<dbReference type="InterPro" id="IPR001283">
    <property type="entry name" value="CRISP-related"/>
</dbReference>
<feature type="compositionally biased region" description="Low complexity" evidence="1">
    <location>
        <begin position="154"/>
        <end position="184"/>
    </location>
</feature>
<dbReference type="Gene3D" id="3.40.33.10">
    <property type="entry name" value="CAP"/>
    <property type="match status" value="2"/>
</dbReference>
<dbReference type="STRING" id="10228.B3RTD2"/>
<keyword evidence="4" id="KW-1185">Reference proteome</keyword>
<dbReference type="CTD" id="6751884"/>
<dbReference type="Proteomes" id="UP000009022">
    <property type="component" value="Unassembled WGS sequence"/>
</dbReference>
<evidence type="ECO:0000313" key="4">
    <source>
        <dbReference type="Proteomes" id="UP000009022"/>
    </source>
</evidence>
<accession>B3RTD2</accession>
<dbReference type="SMART" id="SM00198">
    <property type="entry name" value="SCP"/>
    <property type="match status" value="2"/>
</dbReference>
<dbReference type="FunFam" id="3.40.33.10:FF:000010">
    <property type="entry name" value="Predicted protein"/>
    <property type="match status" value="1"/>
</dbReference>
<dbReference type="eggNOG" id="KOG3017">
    <property type="taxonomic scope" value="Eukaryota"/>
</dbReference>
<dbReference type="HOGENOM" id="CLU_495529_0_0_1"/>
<reference evidence="3 4" key="1">
    <citation type="journal article" date="2008" name="Nature">
        <title>The Trichoplax genome and the nature of placozoans.</title>
        <authorList>
            <person name="Srivastava M."/>
            <person name="Begovic E."/>
            <person name="Chapman J."/>
            <person name="Putnam N.H."/>
            <person name="Hellsten U."/>
            <person name="Kawashima T."/>
            <person name="Kuo A."/>
            <person name="Mitros T."/>
            <person name="Salamov A."/>
            <person name="Carpenter M.L."/>
            <person name="Signorovitch A.Y."/>
            <person name="Moreno M.A."/>
            <person name="Kamm K."/>
            <person name="Grimwood J."/>
            <person name="Schmutz J."/>
            <person name="Shapiro H."/>
            <person name="Grigoriev I.V."/>
            <person name="Buss L.W."/>
            <person name="Schierwater B."/>
            <person name="Dellaporta S.L."/>
            <person name="Rokhsar D.S."/>
        </authorList>
    </citation>
    <scope>NUCLEOTIDE SEQUENCE [LARGE SCALE GENOMIC DNA]</scope>
    <source>
        <strain evidence="3 4">Grell-BS-1999</strain>
    </source>
</reference>
<feature type="compositionally biased region" description="Basic and acidic residues" evidence="1">
    <location>
        <begin position="141"/>
        <end position="152"/>
    </location>
</feature>
<dbReference type="PhylomeDB" id="B3RTD2"/>
<dbReference type="InterPro" id="IPR034113">
    <property type="entry name" value="SCP_GAPR1-like"/>
</dbReference>
<dbReference type="PRINTS" id="PR00837">
    <property type="entry name" value="V5TPXLIKE"/>
</dbReference>
<dbReference type="RefSeq" id="XP_002111201.1">
    <property type="nucleotide sequence ID" value="XM_002111165.1"/>
</dbReference>
<dbReference type="SUPFAM" id="SSF55797">
    <property type="entry name" value="PR-1-like"/>
    <property type="match status" value="2"/>
</dbReference>
<dbReference type="InParanoid" id="B3RTD2"/>
<evidence type="ECO:0000256" key="1">
    <source>
        <dbReference type="SAM" id="MobiDB-lite"/>
    </source>
</evidence>
<dbReference type="AlphaFoldDB" id="B3RTD2"/>
<organism evidence="3 4">
    <name type="scientific">Trichoplax adhaerens</name>
    <name type="common">Trichoplax reptans</name>
    <dbReference type="NCBI Taxonomy" id="10228"/>
    <lineage>
        <taxon>Eukaryota</taxon>
        <taxon>Metazoa</taxon>
        <taxon>Placozoa</taxon>
        <taxon>Uniplacotomia</taxon>
        <taxon>Trichoplacea</taxon>
        <taxon>Trichoplacidae</taxon>
        <taxon>Trichoplax</taxon>
    </lineage>
</organism>
<dbReference type="GO" id="GO:0005615">
    <property type="term" value="C:extracellular space"/>
    <property type="evidence" value="ECO:0000318"/>
    <property type="project" value="GO_Central"/>
</dbReference>
<name>B3RTD2_TRIAD</name>